<accession>A0A6C1B8F3</accession>
<dbReference type="PANTHER" id="PTHR11717">
    <property type="entry name" value="LOW MOLECULAR WEIGHT PROTEIN TYROSINE PHOSPHATASE"/>
    <property type="match status" value="1"/>
</dbReference>
<keyword evidence="7" id="KW-0067">ATP-binding</keyword>
<comment type="similarity">
    <text evidence="1">Belongs to the low molecular weight phosphotyrosine protein phosphatase family.</text>
</comment>
<dbReference type="InterPro" id="IPR011761">
    <property type="entry name" value="ATP-grasp"/>
</dbReference>
<dbReference type="InterPro" id="IPR036196">
    <property type="entry name" value="Ptyr_pPase_sf"/>
</dbReference>
<dbReference type="GO" id="GO:0004725">
    <property type="term" value="F:protein tyrosine phosphatase activity"/>
    <property type="evidence" value="ECO:0007669"/>
    <property type="project" value="UniProtKB-EC"/>
</dbReference>
<evidence type="ECO:0000256" key="2">
    <source>
        <dbReference type="ARBA" id="ARBA00013064"/>
    </source>
</evidence>
<gene>
    <name evidence="9" type="ORF">G3580_13325</name>
</gene>
<dbReference type="AlphaFoldDB" id="A0A6C1B8F3"/>
<reference evidence="9 10" key="1">
    <citation type="submission" date="2020-02" db="EMBL/GenBank/DDBJ databases">
        <title>Nitrogenibacter mangrovi gen. nov., sp. nov. isolated from mangrove sediment, a denitrifying betaproteobacterium.</title>
        <authorList>
            <person name="Liao H."/>
            <person name="Tian Y."/>
        </authorList>
    </citation>
    <scope>NUCLEOTIDE SEQUENCE [LARGE SCALE GENOMIC DNA]</scope>
    <source>
        <strain evidence="9 10">M9-3-2</strain>
    </source>
</reference>
<feature type="active site" description="Nucleophile" evidence="6">
    <location>
        <position position="399"/>
    </location>
</feature>
<dbReference type="PRINTS" id="PR00719">
    <property type="entry name" value="LMWPTPASE"/>
</dbReference>
<dbReference type="InterPro" id="IPR017867">
    <property type="entry name" value="Tyr_phospatase_low_mol_wt"/>
</dbReference>
<evidence type="ECO:0000256" key="5">
    <source>
        <dbReference type="ARBA" id="ARBA00051722"/>
    </source>
</evidence>
<evidence type="ECO:0000256" key="6">
    <source>
        <dbReference type="PIRSR" id="PIRSR617867-1"/>
    </source>
</evidence>
<dbReference type="Gene3D" id="3.30.1490.20">
    <property type="entry name" value="ATP-grasp fold, A domain"/>
    <property type="match status" value="1"/>
</dbReference>
<organism evidence="9 10">
    <name type="scientific">Nitrogeniibacter mangrovi</name>
    <dbReference type="NCBI Taxonomy" id="2016596"/>
    <lineage>
        <taxon>Bacteria</taxon>
        <taxon>Pseudomonadati</taxon>
        <taxon>Pseudomonadota</taxon>
        <taxon>Betaproteobacteria</taxon>
        <taxon>Rhodocyclales</taxon>
        <taxon>Zoogloeaceae</taxon>
        <taxon>Nitrogeniibacter</taxon>
    </lineage>
</organism>
<evidence type="ECO:0000259" key="8">
    <source>
        <dbReference type="PROSITE" id="PS50975"/>
    </source>
</evidence>
<dbReference type="Pfam" id="PF15632">
    <property type="entry name" value="ATPgrasp_Ter"/>
    <property type="match status" value="1"/>
</dbReference>
<dbReference type="InterPro" id="IPR013815">
    <property type="entry name" value="ATP_grasp_subdomain_1"/>
</dbReference>
<dbReference type="InterPro" id="IPR050438">
    <property type="entry name" value="LMW_PTPase"/>
</dbReference>
<dbReference type="InterPro" id="IPR023485">
    <property type="entry name" value="Ptyr_pPase"/>
</dbReference>
<evidence type="ECO:0000313" key="10">
    <source>
        <dbReference type="Proteomes" id="UP000501991"/>
    </source>
</evidence>
<dbReference type="EC" id="3.1.3.48" evidence="2"/>
<keyword evidence="7" id="KW-0547">Nucleotide-binding</keyword>
<dbReference type="GO" id="GO:0005524">
    <property type="term" value="F:ATP binding"/>
    <property type="evidence" value="ECO:0007669"/>
    <property type="project" value="UniProtKB-UniRule"/>
</dbReference>
<keyword evidence="3" id="KW-0378">Hydrolase</keyword>
<feature type="domain" description="ATP-grasp" evidence="8">
    <location>
        <begin position="91"/>
        <end position="281"/>
    </location>
</feature>
<sequence length="547" mass="60690">MDVASAAEHPICASSRHTRSCARYPDPLKEEAGFIRWIETQIEREAYALILPVTERTLVPLLHHRAKLDDRRIAMAPSEALEQVLDKERTVALAESLGIAVPASVPVTSLDDLDRAEAALGYPLVIKPSRSVGHGNGSGVQLTVSYAQDRDELEKRVKHALNHGGVILQEYFRGDGVGIELIADRGEVRFAFQHRRLHEVPLTGGGSSLRCSEAIVPALFEAARALAKALNWHGVAMVEFKYAPQTGQFRLMEINGRFWGSLPLAIAAGADFPCMLYELLCEGQIAERPPAREGVVCRQLGRDVDWTEHVLRRNAPTSLVNIPGWKEVLRDWALVFSPRHHFDVQSLRDPRPGLVDIGRIVHKQLQRVTGRLHDRRQLKRQLQRARQRREPVRSVLFLCYGNINRSALAHAYAARRNGESMTLMSAGFHPQDGRPADPVMVSTAAVRHVDLSAWRSHTLDARMVASADLILAMEQAHIDRLLASYPQVADKTFLLGAAGAHSPDQVEIPDPYGLAPEIYQGVCEQVIRSVDAWFPQDHPAPPSGTGH</sequence>
<dbReference type="GO" id="GO:0046872">
    <property type="term" value="F:metal ion binding"/>
    <property type="evidence" value="ECO:0007669"/>
    <property type="project" value="InterPro"/>
</dbReference>
<feature type="active site" description="Proton donor" evidence="6">
    <location>
        <position position="510"/>
    </location>
</feature>
<dbReference type="KEGG" id="azq:G3580_13325"/>
<dbReference type="Pfam" id="PF01451">
    <property type="entry name" value="LMWPc"/>
    <property type="match status" value="1"/>
</dbReference>
<dbReference type="SUPFAM" id="SSF56059">
    <property type="entry name" value="Glutathione synthetase ATP-binding domain-like"/>
    <property type="match status" value="1"/>
</dbReference>
<dbReference type="PANTHER" id="PTHR11717:SF31">
    <property type="entry name" value="LOW MOLECULAR WEIGHT PROTEIN-TYROSINE-PHOSPHATASE ETP-RELATED"/>
    <property type="match status" value="1"/>
</dbReference>
<evidence type="ECO:0000256" key="4">
    <source>
        <dbReference type="ARBA" id="ARBA00022912"/>
    </source>
</evidence>
<evidence type="ECO:0000256" key="7">
    <source>
        <dbReference type="PROSITE-ProRule" id="PRU00409"/>
    </source>
</evidence>
<evidence type="ECO:0000313" key="9">
    <source>
        <dbReference type="EMBL" id="QID18524.1"/>
    </source>
</evidence>
<keyword evidence="4" id="KW-0904">Protein phosphatase</keyword>
<dbReference type="EMBL" id="CP048836">
    <property type="protein sequence ID" value="QID18524.1"/>
    <property type="molecule type" value="Genomic_DNA"/>
</dbReference>
<dbReference type="RefSeq" id="WP_173766256.1">
    <property type="nucleotide sequence ID" value="NZ_CP048836.1"/>
</dbReference>
<feature type="active site" evidence="6">
    <location>
        <position position="405"/>
    </location>
</feature>
<name>A0A6C1B8F3_9RHOO</name>
<dbReference type="PROSITE" id="PS50975">
    <property type="entry name" value="ATP_GRASP"/>
    <property type="match status" value="1"/>
</dbReference>
<proteinExistence type="inferred from homology"/>
<comment type="catalytic activity">
    <reaction evidence="5">
        <text>O-phospho-L-tyrosyl-[protein] + H2O = L-tyrosyl-[protein] + phosphate</text>
        <dbReference type="Rhea" id="RHEA:10684"/>
        <dbReference type="Rhea" id="RHEA-COMP:10136"/>
        <dbReference type="Rhea" id="RHEA-COMP:20101"/>
        <dbReference type="ChEBI" id="CHEBI:15377"/>
        <dbReference type="ChEBI" id="CHEBI:43474"/>
        <dbReference type="ChEBI" id="CHEBI:46858"/>
        <dbReference type="ChEBI" id="CHEBI:61978"/>
        <dbReference type="EC" id="3.1.3.48"/>
    </reaction>
</comment>
<dbReference type="SMART" id="SM00226">
    <property type="entry name" value="LMWPc"/>
    <property type="match status" value="1"/>
</dbReference>
<dbReference type="Proteomes" id="UP000501991">
    <property type="component" value="Chromosome"/>
</dbReference>
<dbReference type="Gene3D" id="3.30.470.20">
    <property type="entry name" value="ATP-grasp fold, B domain"/>
    <property type="match status" value="1"/>
</dbReference>
<evidence type="ECO:0000256" key="3">
    <source>
        <dbReference type="ARBA" id="ARBA00022801"/>
    </source>
</evidence>
<dbReference type="SUPFAM" id="SSF52788">
    <property type="entry name" value="Phosphotyrosine protein phosphatases I"/>
    <property type="match status" value="1"/>
</dbReference>
<keyword evidence="10" id="KW-1185">Reference proteome</keyword>
<protein>
    <recommendedName>
        <fullName evidence="2">protein-tyrosine-phosphatase</fullName>
        <ecNumber evidence="2">3.1.3.48</ecNumber>
    </recommendedName>
</protein>
<evidence type="ECO:0000256" key="1">
    <source>
        <dbReference type="ARBA" id="ARBA00011063"/>
    </source>
</evidence>
<dbReference type="Gene3D" id="3.40.50.2300">
    <property type="match status" value="1"/>
</dbReference>